<accession>A0A1J0VY48</accession>
<dbReference type="Proteomes" id="UP000183810">
    <property type="component" value="Chromosome"/>
</dbReference>
<keyword evidence="1" id="KW-1133">Transmembrane helix</keyword>
<evidence type="ECO:0000259" key="2">
    <source>
        <dbReference type="Pfam" id="PF02470"/>
    </source>
</evidence>
<dbReference type="KEGG" id="nsl:BOX37_27275"/>
<dbReference type="InterPro" id="IPR052336">
    <property type="entry name" value="MlaD_Phospholipid_Transporter"/>
</dbReference>
<name>A0A1J0VY48_9NOCA</name>
<organism evidence="3 4">
    <name type="scientific">Nocardia mangyaensis</name>
    <dbReference type="NCBI Taxonomy" id="2213200"/>
    <lineage>
        <taxon>Bacteria</taxon>
        <taxon>Bacillati</taxon>
        <taxon>Actinomycetota</taxon>
        <taxon>Actinomycetes</taxon>
        <taxon>Mycobacteriales</taxon>
        <taxon>Nocardiaceae</taxon>
        <taxon>Nocardia</taxon>
    </lineage>
</organism>
<evidence type="ECO:0000313" key="4">
    <source>
        <dbReference type="Proteomes" id="UP000183810"/>
    </source>
</evidence>
<keyword evidence="1" id="KW-0812">Transmembrane</keyword>
<proteinExistence type="predicted"/>
<feature type="transmembrane region" description="Helical" evidence="1">
    <location>
        <begin position="21"/>
        <end position="41"/>
    </location>
</feature>
<reference evidence="3" key="1">
    <citation type="submission" date="2016-11" db="EMBL/GenBank/DDBJ databases">
        <authorList>
            <person name="Jaros S."/>
            <person name="Januszkiewicz K."/>
            <person name="Wedrychowicz H."/>
        </authorList>
    </citation>
    <scope>NUCLEOTIDE SEQUENCE [LARGE SCALE GENOMIC DNA]</scope>
    <source>
        <strain evidence="3">Y48</strain>
    </source>
</reference>
<dbReference type="EMBL" id="CP018082">
    <property type="protein sequence ID" value="APE37016.1"/>
    <property type="molecule type" value="Genomic_DNA"/>
</dbReference>
<dbReference type="GO" id="GO:0005576">
    <property type="term" value="C:extracellular region"/>
    <property type="evidence" value="ECO:0007669"/>
    <property type="project" value="TreeGrafter"/>
</dbReference>
<sequence>MYSRPWKGLLRMNRILASRGLISLLGVGAMCTILVAGYFAVLNPPKAMRHYCATMPDAIGLYTGNHVTIRGVRVGTVTHIEPRGEAVQVDFEVDANHSPRGEVSATTLSDTIVADRSLAILDNSESDAEWDPRKCISRTLTPKSMTQTLDALGALAAEIDNGSDPAQRGQLSEEIAALDSSLSGTGPKMNEIIRTLDRALGSSNAAAGHLGALIDSLHSLMNSVAHGWGDIESMITRLAPGLAVIDHGIFARTVSIIDSLRIIVPWLNEITTMFGDQILQGLDATVPLARLASANIGTMRDIVDMAPPLLQAFGDVTDAHSGRPVLTYAAPRVAMPQADADRICAAIGLVAQGRCDTAEDGLTNVSLIPLVLGMAGAR</sequence>
<gene>
    <name evidence="3" type="ORF">BOX37_27275</name>
</gene>
<dbReference type="PANTHER" id="PTHR33371">
    <property type="entry name" value="INTERMEMBRANE PHOSPHOLIPID TRANSPORT SYSTEM BINDING PROTEIN MLAD-RELATED"/>
    <property type="match status" value="1"/>
</dbReference>
<feature type="domain" description="Mce/MlaD" evidence="2">
    <location>
        <begin position="50"/>
        <end position="120"/>
    </location>
</feature>
<dbReference type="InterPro" id="IPR003399">
    <property type="entry name" value="Mce/MlaD"/>
</dbReference>
<protein>
    <recommendedName>
        <fullName evidence="2">Mce/MlaD domain-containing protein</fullName>
    </recommendedName>
</protein>
<evidence type="ECO:0000313" key="3">
    <source>
        <dbReference type="EMBL" id="APE37016.1"/>
    </source>
</evidence>
<keyword evidence="1" id="KW-0472">Membrane</keyword>
<dbReference type="AlphaFoldDB" id="A0A1J0VY48"/>
<keyword evidence="4" id="KW-1185">Reference proteome</keyword>
<dbReference type="PANTHER" id="PTHR33371:SF4">
    <property type="entry name" value="INTERMEMBRANE PHOSPHOLIPID TRANSPORT SYSTEM BINDING PROTEIN MLAD"/>
    <property type="match status" value="1"/>
</dbReference>
<dbReference type="Pfam" id="PF02470">
    <property type="entry name" value="MlaD"/>
    <property type="match status" value="1"/>
</dbReference>
<evidence type="ECO:0000256" key="1">
    <source>
        <dbReference type="SAM" id="Phobius"/>
    </source>
</evidence>